<organism evidence="7 8">
    <name type="scientific">Mucilaginibacter gossypii</name>
    <dbReference type="NCBI Taxonomy" id="551996"/>
    <lineage>
        <taxon>Bacteria</taxon>
        <taxon>Pseudomonadati</taxon>
        <taxon>Bacteroidota</taxon>
        <taxon>Sphingobacteriia</taxon>
        <taxon>Sphingobacteriales</taxon>
        <taxon>Sphingobacteriaceae</taxon>
        <taxon>Mucilaginibacter</taxon>
    </lineage>
</organism>
<dbReference type="SUPFAM" id="SSF55781">
    <property type="entry name" value="GAF domain-like"/>
    <property type="match status" value="2"/>
</dbReference>
<dbReference type="GO" id="GO:0003677">
    <property type="term" value="F:DNA binding"/>
    <property type="evidence" value="ECO:0007669"/>
    <property type="project" value="UniProtKB-KW"/>
</dbReference>
<dbReference type="PROSITE" id="PS00676">
    <property type="entry name" value="SIGMA54_INTERACT_2"/>
    <property type="match status" value="1"/>
</dbReference>
<dbReference type="GO" id="GO:0006355">
    <property type="term" value="P:regulation of DNA-templated transcription"/>
    <property type="evidence" value="ECO:0007669"/>
    <property type="project" value="InterPro"/>
</dbReference>
<keyword evidence="4 7" id="KW-0238">DNA-binding</keyword>
<accession>A0A1G8D1U3</accession>
<dbReference type="Gene3D" id="3.40.50.300">
    <property type="entry name" value="P-loop containing nucleotide triphosphate hydrolases"/>
    <property type="match status" value="1"/>
</dbReference>
<evidence type="ECO:0000313" key="7">
    <source>
        <dbReference type="EMBL" id="SDH51758.1"/>
    </source>
</evidence>
<proteinExistence type="predicted"/>
<dbReference type="AlphaFoldDB" id="A0A1G8D1U3"/>
<keyword evidence="8" id="KW-1185">Reference proteome</keyword>
<dbReference type="PROSITE" id="PS50045">
    <property type="entry name" value="SIGMA54_INTERACT_4"/>
    <property type="match status" value="1"/>
</dbReference>
<feature type="domain" description="Sigma-54 factor interaction" evidence="6">
    <location>
        <begin position="613"/>
        <end position="842"/>
    </location>
</feature>
<reference evidence="8" key="1">
    <citation type="submission" date="2016-10" db="EMBL/GenBank/DDBJ databases">
        <authorList>
            <person name="Varghese N."/>
            <person name="Submissions S."/>
        </authorList>
    </citation>
    <scope>NUCLEOTIDE SEQUENCE [LARGE SCALE GENOMIC DNA]</scope>
    <source>
        <strain evidence="8">Gh-67</strain>
    </source>
</reference>
<dbReference type="InterPro" id="IPR009057">
    <property type="entry name" value="Homeodomain-like_sf"/>
</dbReference>
<evidence type="ECO:0000256" key="1">
    <source>
        <dbReference type="ARBA" id="ARBA00022741"/>
    </source>
</evidence>
<dbReference type="Gene3D" id="1.10.10.60">
    <property type="entry name" value="Homeodomain-like"/>
    <property type="match status" value="1"/>
</dbReference>
<dbReference type="InterPro" id="IPR025662">
    <property type="entry name" value="Sigma_54_int_dom_ATP-bd_1"/>
</dbReference>
<dbReference type="RefSeq" id="WP_218134467.1">
    <property type="nucleotide sequence ID" value="NZ_FNCG01000010.1"/>
</dbReference>
<sequence>MLNSIKHAGTEEVRYRALSDMLNEHLISMESLSEKFKDAILTHLLSATLHANDDEKAILLNLSSEVAASRNSEDLLEAVHAKLASFFDIEGLTIILHSAENDSYQFHEYEKERTPAGDIQLKVNRRHEHNLQLRPVINEMADALTDLSFDTAEFVERYPEVDLFKSWEAKGWQNFAAVTLKVSGETLGHLILHMFPHAVASLRINLLRGISAQLSVALSNIKMVEETMRRRNEMELLLAINIDIASVRGTDELARFIKDKFKQLLGCSHTMIAVRNNDGLTYSAFLLDEDARAKTHLSNLSARDSNKINGPVLNQARQTSIPLLFDLDELALQEYQPLYVKINRQLQQKTLLVIRLAKGEEVFGFWLIYFKDRDIITTGKLQLIQSLSLQLCISVANILANQEIKSREEEKGRLLKFSSAIAPVRDHKLLAKILKVQFQELFGIEDYVIHLFDRESQKCMPFLYDASQAGAEPDELADNLNTLMTFPESILDLITEIDSPVLYEVNDSCLTLLPGPMTADAQSDNTRIGMFIQIGSEGIAVLSFLHPDFRQVKQQEVLLKSICSQLSIAISNILANEKVNQQLIEIDRYKHQLEEETIYLKEEIEVNQNYAEIIGESQVMQKTFRMVTQVASSDSTVLILGETGTGKELIARAIHNNSPRKNKLMVKVNCAALPANLIESELFGHEKGSFTGATERRLGKFELANNGTLFLDEIGEMPLELQVKLLRALQEKEIERVGGRGTIKVDVRIIAATNRDLEKEVDEGRFRSDLYYRLNIFPIELSALRDRKEDIPILATHFIHRYAKKTGRQITTLGSKALQEMVHYSWPGNIRELEHLIERSILLSTGPMLKNIHLPTNKPKGTAATSAGEIALKTIDENECDHILKILKYCQGRISGPGGAADILGVPPSTLNSKIKRLGIKKEHLI</sequence>
<dbReference type="InterPro" id="IPR027417">
    <property type="entry name" value="P-loop_NTPase"/>
</dbReference>
<protein>
    <submittedName>
        <fullName evidence="7">Transcriptional regulator containing GAF, AAA-type ATPase, and DNA-binding Fis domains</fullName>
    </submittedName>
</protein>
<dbReference type="Proteomes" id="UP000199705">
    <property type="component" value="Unassembled WGS sequence"/>
</dbReference>
<dbReference type="PROSITE" id="PS00675">
    <property type="entry name" value="SIGMA54_INTERACT_1"/>
    <property type="match status" value="1"/>
</dbReference>
<evidence type="ECO:0000313" key="8">
    <source>
        <dbReference type="Proteomes" id="UP000199705"/>
    </source>
</evidence>
<dbReference type="SMART" id="SM00065">
    <property type="entry name" value="GAF"/>
    <property type="match status" value="1"/>
</dbReference>
<dbReference type="PROSITE" id="PS00688">
    <property type="entry name" value="SIGMA54_INTERACT_3"/>
    <property type="match status" value="1"/>
</dbReference>
<dbReference type="SMART" id="SM00382">
    <property type="entry name" value="AAA"/>
    <property type="match status" value="1"/>
</dbReference>
<evidence type="ECO:0000256" key="5">
    <source>
        <dbReference type="ARBA" id="ARBA00023163"/>
    </source>
</evidence>
<evidence type="ECO:0000256" key="2">
    <source>
        <dbReference type="ARBA" id="ARBA00022840"/>
    </source>
</evidence>
<evidence type="ECO:0000256" key="3">
    <source>
        <dbReference type="ARBA" id="ARBA00023015"/>
    </source>
</evidence>
<dbReference type="PANTHER" id="PTHR32071:SF123">
    <property type="entry name" value="DNA-BINDING TRANSCRIPTIONAL ACTIVATOR HYFR-RELATED"/>
    <property type="match status" value="1"/>
</dbReference>
<dbReference type="PANTHER" id="PTHR32071">
    <property type="entry name" value="TRANSCRIPTIONAL REGULATORY PROTEIN"/>
    <property type="match status" value="1"/>
</dbReference>
<gene>
    <name evidence="7" type="ORF">SAMN05192573_110100</name>
</gene>
<dbReference type="InterPro" id="IPR025944">
    <property type="entry name" value="Sigma_54_int_dom_CS"/>
</dbReference>
<dbReference type="SUPFAM" id="SSF52540">
    <property type="entry name" value="P-loop containing nucleoside triphosphate hydrolases"/>
    <property type="match status" value="1"/>
</dbReference>
<evidence type="ECO:0000259" key="6">
    <source>
        <dbReference type="PROSITE" id="PS50045"/>
    </source>
</evidence>
<dbReference type="Gene3D" id="3.30.450.40">
    <property type="match status" value="2"/>
</dbReference>
<dbReference type="InterPro" id="IPR029016">
    <property type="entry name" value="GAF-like_dom_sf"/>
</dbReference>
<dbReference type="InterPro" id="IPR058031">
    <property type="entry name" value="AAA_lid_NorR"/>
</dbReference>
<dbReference type="InterPro" id="IPR002078">
    <property type="entry name" value="Sigma_54_int"/>
</dbReference>
<dbReference type="SUPFAM" id="SSF46689">
    <property type="entry name" value="Homeodomain-like"/>
    <property type="match status" value="1"/>
</dbReference>
<dbReference type="CDD" id="cd00009">
    <property type="entry name" value="AAA"/>
    <property type="match status" value="1"/>
</dbReference>
<dbReference type="Pfam" id="PF25601">
    <property type="entry name" value="AAA_lid_14"/>
    <property type="match status" value="1"/>
</dbReference>
<dbReference type="InterPro" id="IPR003593">
    <property type="entry name" value="AAA+_ATPase"/>
</dbReference>
<evidence type="ECO:0000256" key="4">
    <source>
        <dbReference type="ARBA" id="ARBA00023125"/>
    </source>
</evidence>
<dbReference type="Pfam" id="PF00158">
    <property type="entry name" value="Sigma54_activat"/>
    <property type="match status" value="1"/>
</dbReference>
<dbReference type="EMBL" id="FNCG01000010">
    <property type="protein sequence ID" value="SDH51758.1"/>
    <property type="molecule type" value="Genomic_DNA"/>
</dbReference>
<dbReference type="STRING" id="551996.SAMN05192573_110100"/>
<dbReference type="GO" id="GO:0005524">
    <property type="term" value="F:ATP binding"/>
    <property type="evidence" value="ECO:0007669"/>
    <property type="project" value="UniProtKB-KW"/>
</dbReference>
<dbReference type="FunFam" id="3.40.50.300:FF:000006">
    <property type="entry name" value="DNA-binding transcriptional regulator NtrC"/>
    <property type="match status" value="1"/>
</dbReference>
<dbReference type="Gene3D" id="1.10.8.60">
    <property type="match status" value="1"/>
</dbReference>
<keyword evidence="3" id="KW-0805">Transcription regulation</keyword>
<dbReference type="InterPro" id="IPR003018">
    <property type="entry name" value="GAF"/>
</dbReference>
<name>A0A1G8D1U3_9SPHI</name>
<keyword evidence="2" id="KW-0067">ATP-binding</keyword>
<keyword evidence="5" id="KW-0804">Transcription</keyword>
<keyword evidence="1" id="KW-0547">Nucleotide-binding</keyword>
<dbReference type="InterPro" id="IPR025943">
    <property type="entry name" value="Sigma_54_int_dom_ATP-bd_2"/>
</dbReference>